<dbReference type="SMART" id="SM00386">
    <property type="entry name" value="HAT"/>
    <property type="match status" value="12"/>
</dbReference>
<accession>A0AAV9IRR5</accession>
<dbReference type="GO" id="GO:0003729">
    <property type="term" value="F:mRNA binding"/>
    <property type="evidence" value="ECO:0007669"/>
    <property type="project" value="InterPro"/>
</dbReference>
<dbReference type="PANTHER" id="PTHR44917:SF1">
    <property type="entry name" value="PROTEIN HIGH CHLOROPHYLL FLUORESCENT 107"/>
    <property type="match status" value="1"/>
</dbReference>
<dbReference type="Pfam" id="PF13432">
    <property type="entry name" value="TPR_16"/>
    <property type="match status" value="1"/>
</dbReference>
<dbReference type="EMBL" id="JANCYW010000003">
    <property type="protein sequence ID" value="KAK4534937.1"/>
    <property type="molecule type" value="Genomic_DNA"/>
</dbReference>
<dbReference type="PANTHER" id="PTHR44917">
    <property type="entry name" value="PROTEIN HIGH CHLOROPHYLL FLUORESCENT 107"/>
    <property type="match status" value="1"/>
</dbReference>
<dbReference type="InterPro" id="IPR019734">
    <property type="entry name" value="TPR_rpt"/>
</dbReference>
<evidence type="ECO:0000256" key="3">
    <source>
        <dbReference type="ARBA" id="ARBA00023242"/>
    </source>
</evidence>
<keyword evidence="4" id="KW-0802">TPR repeat</keyword>
<feature type="domain" description="Pre-mRNA-splicing factor Syf1/CRNKL1-like C-terminal HAT-repeats" evidence="5">
    <location>
        <begin position="473"/>
        <end position="568"/>
    </location>
</feature>
<evidence type="ECO:0000259" key="5">
    <source>
        <dbReference type="Pfam" id="PF23231"/>
    </source>
</evidence>
<dbReference type="GO" id="GO:0005634">
    <property type="term" value="C:nucleus"/>
    <property type="evidence" value="ECO:0007669"/>
    <property type="project" value="UniProtKB-SubCell"/>
</dbReference>
<keyword evidence="3" id="KW-0539">Nucleus</keyword>
<evidence type="ECO:0000313" key="6">
    <source>
        <dbReference type="EMBL" id="KAK4534937.1"/>
    </source>
</evidence>
<dbReference type="SMART" id="SM00028">
    <property type="entry name" value="TPR"/>
    <property type="match status" value="8"/>
</dbReference>
<evidence type="ECO:0000256" key="4">
    <source>
        <dbReference type="PROSITE-ProRule" id="PRU00339"/>
    </source>
</evidence>
<name>A0AAV9IRR5_CYACA</name>
<dbReference type="Proteomes" id="UP001301350">
    <property type="component" value="Unassembled WGS sequence"/>
</dbReference>
<evidence type="ECO:0000256" key="2">
    <source>
        <dbReference type="ARBA" id="ARBA00022737"/>
    </source>
</evidence>
<evidence type="ECO:0000256" key="1">
    <source>
        <dbReference type="ARBA" id="ARBA00004123"/>
    </source>
</evidence>
<sequence length="599" mass="67247">MPKSTAVRGLAWAVPSAVAVGTSVGHAAARSAGRTACWRSEGGGTGSAAGRWVVARRRRVQTLRMAGVTTATTSASSGSGAASRVPGRDVVAAVGSTEAAVAVPMPLTPERQAVMQSMLEAAKRHEEAGECQAAAGVLERVLELDEHCGKAWMLLARQSIRQQDYAQARNVLVRAVRANPTNVLLLNAWGSVERTLKNYDRARKLFARSLMTDAAHAPTYDAWGNMEAALLNFARAAELFRRGLQGAPRSVRLLRALAVLEDKCGHPEVARQLLERALQVEPHNSHVQLACAMLEFKQGQTTAARDRFAVALRDNKGDTQAWLCWAQMEESLDHVDVARKIYHRALGLEQQQHPERSSNRRRQRPAPGAVQLWQALARLEEKQWRYDEAADVYELAAERYPKDVKLLCEWSRLEERRGNIIQARELLRQATRVNRHDPQPYRYLGNLEVRQNEVEAARSLFAQGAEACSMARATSQHDQQLAALFHAWATLEWKQHNETGARNLYERAIKANRHVGWLWLSYAQFEADVGQLDRARHYYARAVNAEPDSDIAWREWGEFERAAGHEDRAHFYFHRAQELTLREAVRSIDPVRPVARKWS</sequence>
<dbReference type="InterPro" id="IPR003107">
    <property type="entry name" value="HAT"/>
</dbReference>
<dbReference type="Pfam" id="PF23231">
    <property type="entry name" value="HAT_Syf1_CNRKL1_C"/>
    <property type="match status" value="1"/>
</dbReference>
<dbReference type="InterPro" id="IPR044624">
    <property type="entry name" value="Mbb1-like"/>
</dbReference>
<organism evidence="6 7">
    <name type="scientific">Cyanidium caldarium</name>
    <name type="common">Red alga</name>
    <dbReference type="NCBI Taxonomy" id="2771"/>
    <lineage>
        <taxon>Eukaryota</taxon>
        <taxon>Rhodophyta</taxon>
        <taxon>Bangiophyceae</taxon>
        <taxon>Cyanidiales</taxon>
        <taxon>Cyanidiaceae</taxon>
        <taxon>Cyanidium</taxon>
    </lineage>
</organism>
<keyword evidence="7" id="KW-1185">Reference proteome</keyword>
<dbReference type="GO" id="GO:0006397">
    <property type="term" value="P:mRNA processing"/>
    <property type="evidence" value="ECO:0007669"/>
    <property type="project" value="InterPro"/>
</dbReference>
<comment type="subcellular location">
    <subcellularLocation>
        <location evidence="1">Nucleus</location>
    </subcellularLocation>
</comment>
<feature type="repeat" description="TPR" evidence="4">
    <location>
        <begin position="149"/>
        <end position="182"/>
    </location>
</feature>
<proteinExistence type="predicted"/>
<comment type="caution">
    <text evidence="6">The sequence shown here is derived from an EMBL/GenBank/DDBJ whole genome shotgun (WGS) entry which is preliminary data.</text>
</comment>
<dbReference type="SUPFAM" id="SSF48452">
    <property type="entry name" value="TPR-like"/>
    <property type="match status" value="3"/>
</dbReference>
<dbReference type="InterPro" id="IPR011990">
    <property type="entry name" value="TPR-like_helical_dom_sf"/>
</dbReference>
<protein>
    <recommendedName>
        <fullName evidence="5">Pre-mRNA-splicing factor Syf1/CRNKL1-like C-terminal HAT-repeats domain-containing protein</fullName>
    </recommendedName>
</protein>
<keyword evidence="2" id="KW-0677">Repeat</keyword>
<dbReference type="AlphaFoldDB" id="A0AAV9IRR5"/>
<dbReference type="Gene3D" id="1.25.40.10">
    <property type="entry name" value="Tetratricopeptide repeat domain"/>
    <property type="match status" value="3"/>
</dbReference>
<reference evidence="6 7" key="1">
    <citation type="submission" date="2022-07" db="EMBL/GenBank/DDBJ databases">
        <title>Genome-wide signatures of adaptation to extreme environments.</title>
        <authorList>
            <person name="Cho C.H."/>
            <person name="Yoon H.S."/>
        </authorList>
    </citation>
    <scope>NUCLEOTIDE SEQUENCE [LARGE SCALE GENOMIC DNA]</scope>
    <source>
        <strain evidence="6 7">DBV 063 E5</strain>
    </source>
</reference>
<feature type="repeat" description="TPR" evidence="4">
    <location>
        <begin position="516"/>
        <end position="549"/>
    </location>
</feature>
<dbReference type="InterPro" id="IPR055430">
    <property type="entry name" value="HAT_Syf1_CNRKL1_C"/>
</dbReference>
<dbReference type="PROSITE" id="PS50005">
    <property type="entry name" value="TPR"/>
    <property type="match status" value="2"/>
</dbReference>
<gene>
    <name evidence="6" type="ORF">CDCA_CDCA03G0962</name>
</gene>
<dbReference type="Pfam" id="PF14559">
    <property type="entry name" value="TPR_19"/>
    <property type="match status" value="2"/>
</dbReference>
<evidence type="ECO:0000313" key="7">
    <source>
        <dbReference type="Proteomes" id="UP001301350"/>
    </source>
</evidence>